<accession>A0A0V0GJN1</accession>
<dbReference type="EMBL" id="GEDG01037408">
    <property type="protein sequence ID" value="JAP08147.1"/>
    <property type="molecule type" value="Transcribed_RNA"/>
</dbReference>
<organism evidence="1">
    <name type="scientific">Solanum chacoense</name>
    <name type="common">Chaco potato</name>
    <dbReference type="NCBI Taxonomy" id="4108"/>
    <lineage>
        <taxon>Eukaryota</taxon>
        <taxon>Viridiplantae</taxon>
        <taxon>Streptophyta</taxon>
        <taxon>Embryophyta</taxon>
        <taxon>Tracheophyta</taxon>
        <taxon>Spermatophyta</taxon>
        <taxon>Magnoliopsida</taxon>
        <taxon>eudicotyledons</taxon>
        <taxon>Gunneridae</taxon>
        <taxon>Pentapetalae</taxon>
        <taxon>asterids</taxon>
        <taxon>lamiids</taxon>
        <taxon>Solanales</taxon>
        <taxon>Solanaceae</taxon>
        <taxon>Solanoideae</taxon>
        <taxon>Solaneae</taxon>
        <taxon>Solanum</taxon>
    </lineage>
</organism>
<proteinExistence type="predicted"/>
<sequence>MDFDLISMACLEKWSCCYHLRLTDLPEWRRVRSTIKKRTIQKKRALRFQKLLMSSILYQKLQMSSMLYRHPNAYGHPN</sequence>
<reference evidence="1" key="1">
    <citation type="submission" date="2015-12" db="EMBL/GenBank/DDBJ databases">
        <title>Gene expression during late stages of embryo sac development: a critical building block for successful pollen-pistil interactions.</title>
        <authorList>
            <person name="Liu Y."/>
            <person name="Joly V."/>
            <person name="Sabar M."/>
            <person name="Matton D.P."/>
        </authorList>
    </citation>
    <scope>NUCLEOTIDE SEQUENCE</scope>
</reference>
<evidence type="ECO:0000313" key="1">
    <source>
        <dbReference type="EMBL" id="JAP08147.1"/>
    </source>
</evidence>
<name>A0A0V0GJN1_SOLCH</name>
<dbReference type="AlphaFoldDB" id="A0A0V0GJN1"/>
<protein>
    <submittedName>
        <fullName evidence="1">Putative ovule protein</fullName>
    </submittedName>
</protein>